<keyword evidence="1" id="KW-1133">Transmembrane helix</keyword>
<dbReference type="Proteomes" id="UP000217076">
    <property type="component" value="Unassembled WGS sequence"/>
</dbReference>
<evidence type="ECO:0000313" key="2">
    <source>
        <dbReference type="EMBL" id="SDH93493.1"/>
    </source>
</evidence>
<dbReference type="RefSeq" id="WP_218119579.1">
    <property type="nucleotide sequence ID" value="NZ_FNCV01000027.1"/>
</dbReference>
<reference evidence="3" key="1">
    <citation type="submission" date="2016-10" db="EMBL/GenBank/DDBJ databases">
        <authorList>
            <person name="Varghese N."/>
            <person name="Submissions S."/>
        </authorList>
    </citation>
    <scope>NUCLEOTIDE SEQUENCE [LARGE SCALE GENOMIC DNA]</scope>
    <source>
        <strain evidence="3">930I</strain>
    </source>
</reference>
<evidence type="ECO:0000256" key="1">
    <source>
        <dbReference type="SAM" id="Phobius"/>
    </source>
</evidence>
<name>A0A1G8GGI3_9PROT</name>
<evidence type="ECO:0000313" key="3">
    <source>
        <dbReference type="Proteomes" id="UP000217076"/>
    </source>
</evidence>
<feature type="transmembrane region" description="Helical" evidence="1">
    <location>
        <begin position="6"/>
        <end position="28"/>
    </location>
</feature>
<protein>
    <submittedName>
        <fullName evidence="2">Uncharacterized protein</fullName>
    </submittedName>
</protein>
<proteinExistence type="predicted"/>
<keyword evidence="1" id="KW-0472">Membrane</keyword>
<dbReference type="STRING" id="83401.SAMN05421742_1274"/>
<keyword evidence="1" id="KW-0812">Transmembrane</keyword>
<sequence>MTPSDILPWISIASVAINALLGLAMWGIRNGFASKKELHGLERSLLEMKADMPLHYVRREDYVRNQTVIESKLDALALHLQQMKDRHGQS</sequence>
<keyword evidence="3" id="KW-1185">Reference proteome</keyword>
<accession>A0A1G8GGI3</accession>
<dbReference type="EMBL" id="FNCV01000027">
    <property type="protein sequence ID" value="SDH93493.1"/>
    <property type="molecule type" value="Genomic_DNA"/>
</dbReference>
<dbReference type="AlphaFoldDB" id="A0A1G8GGI3"/>
<gene>
    <name evidence="2" type="ORF">SAMN05421742_1274</name>
</gene>
<organism evidence="2 3">
    <name type="scientific">Roseospirillum parvum</name>
    <dbReference type="NCBI Taxonomy" id="83401"/>
    <lineage>
        <taxon>Bacteria</taxon>
        <taxon>Pseudomonadati</taxon>
        <taxon>Pseudomonadota</taxon>
        <taxon>Alphaproteobacteria</taxon>
        <taxon>Rhodospirillales</taxon>
        <taxon>Rhodospirillaceae</taxon>
        <taxon>Roseospirillum</taxon>
    </lineage>
</organism>